<name>A0A5B2X8J0_9PSEU</name>
<proteinExistence type="predicted"/>
<dbReference type="AlphaFoldDB" id="A0A5B2X8J0"/>
<sequence length="76" mass="8025">MSVVGYTGALTFGTRGLAGPGEVRLRIRGGSETYLAWSDEPLPKGTTVLVVEDLGPRKVHVVAWTEPPVSPGHIAN</sequence>
<keyword evidence="2" id="KW-1185">Reference proteome</keyword>
<dbReference type="InterPro" id="IPR012340">
    <property type="entry name" value="NA-bd_OB-fold"/>
</dbReference>
<evidence type="ECO:0000313" key="1">
    <source>
        <dbReference type="EMBL" id="KAA2259441.1"/>
    </source>
</evidence>
<accession>A0A5B2X8J0</accession>
<evidence type="ECO:0000313" key="2">
    <source>
        <dbReference type="Proteomes" id="UP000323454"/>
    </source>
</evidence>
<dbReference type="Gene3D" id="2.40.50.140">
    <property type="entry name" value="Nucleic acid-binding proteins"/>
    <property type="match status" value="1"/>
</dbReference>
<dbReference type="OrthoDB" id="4559810at2"/>
<gene>
    <name evidence="1" type="ORF">F0L68_21110</name>
</gene>
<organism evidence="1 2">
    <name type="scientific">Solihabitans fulvus</name>
    <dbReference type="NCBI Taxonomy" id="1892852"/>
    <lineage>
        <taxon>Bacteria</taxon>
        <taxon>Bacillati</taxon>
        <taxon>Actinomycetota</taxon>
        <taxon>Actinomycetes</taxon>
        <taxon>Pseudonocardiales</taxon>
        <taxon>Pseudonocardiaceae</taxon>
        <taxon>Solihabitans</taxon>
    </lineage>
</organism>
<reference evidence="1 2" key="2">
    <citation type="submission" date="2019-09" db="EMBL/GenBank/DDBJ databases">
        <authorList>
            <person name="Jin C."/>
        </authorList>
    </citation>
    <scope>NUCLEOTIDE SEQUENCE [LARGE SCALE GENOMIC DNA]</scope>
    <source>
        <strain evidence="1 2">AN110305</strain>
    </source>
</reference>
<protein>
    <submittedName>
        <fullName evidence="1">Uncharacterized protein</fullName>
    </submittedName>
</protein>
<dbReference type="Proteomes" id="UP000323454">
    <property type="component" value="Unassembled WGS sequence"/>
</dbReference>
<dbReference type="EMBL" id="VUOB01000038">
    <property type="protein sequence ID" value="KAA2259441.1"/>
    <property type="molecule type" value="Genomic_DNA"/>
</dbReference>
<dbReference type="RefSeq" id="WP_149851355.1">
    <property type="nucleotide sequence ID" value="NZ_VUOB01000038.1"/>
</dbReference>
<reference evidence="1 2" key="1">
    <citation type="submission" date="2019-09" db="EMBL/GenBank/DDBJ databases">
        <title>Goodfellowia gen. nov., a new genus of the Pseudonocardineae related to Actinoalloteichus, containing Goodfellowia coeruleoviolacea gen. nov., comb. nov. gen. nov., comb. nov.</title>
        <authorList>
            <person name="Labeda D."/>
        </authorList>
    </citation>
    <scope>NUCLEOTIDE SEQUENCE [LARGE SCALE GENOMIC DNA]</scope>
    <source>
        <strain evidence="1 2">AN110305</strain>
    </source>
</reference>
<comment type="caution">
    <text evidence="1">The sequence shown here is derived from an EMBL/GenBank/DDBJ whole genome shotgun (WGS) entry which is preliminary data.</text>
</comment>